<sequence>MSNLHGHTILKKLTETPMTLSELKSWLDGEHGSSYQFHTCSQDGLSFDAIIAFFQSREKIVEVDGKWQTQAHRVCNH</sequence>
<accession>A0ABS2HJA1</accession>
<keyword evidence="2" id="KW-1185">Reference proteome</keyword>
<organism evidence="1 2">
    <name type="scientific">Vibrio ulleungensis</name>
    <dbReference type="NCBI Taxonomy" id="2807619"/>
    <lineage>
        <taxon>Bacteria</taxon>
        <taxon>Pseudomonadati</taxon>
        <taxon>Pseudomonadota</taxon>
        <taxon>Gammaproteobacteria</taxon>
        <taxon>Vibrionales</taxon>
        <taxon>Vibrionaceae</taxon>
        <taxon>Vibrio</taxon>
    </lineage>
</organism>
<dbReference type="Pfam" id="PF10678">
    <property type="entry name" value="DUF2492"/>
    <property type="match status" value="1"/>
</dbReference>
<gene>
    <name evidence="1" type="ORF">JQC93_14360</name>
</gene>
<proteinExistence type="predicted"/>
<dbReference type="InterPro" id="IPR019620">
    <property type="entry name" value="Metal-bd_prot_put"/>
</dbReference>
<reference evidence="1 2" key="1">
    <citation type="submission" date="2021-02" db="EMBL/GenBank/DDBJ databases">
        <authorList>
            <person name="Park J.-S."/>
        </authorList>
    </citation>
    <scope>NUCLEOTIDE SEQUENCE [LARGE SCALE GENOMIC DNA]</scope>
    <source>
        <strain evidence="1 2">188UL20-2</strain>
    </source>
</reference>
<comment type="caution">
    <text evidence="1">The sequence shown here is derived from an EMBL/GenBank/DDBJ whole genome shotgun (WGS) entry which is preliminary data.</text>
</comment>
<dbReference type="Proteomes" id="UP000809621">
    <property type="component" value="Unassembled WGS sequence"/>
</dbReference>
<dbReference type="NCBIfam" id="TIGR03853">
    <property type="entry name" value="matur_matur"/>
    <property type="match status" value="1"/>
</dbReference>
<protein>
    <submittedName>
        <fullName evidence="1">YecH family protein</fullName>
    </submittedName>
</protein>
<evidence type="ECO:0000313" key="1">
    <source>
        <dbReference type="EMBL" id="MBM7037590.1"/>
    </source>
</evidence>
<evidence type="ECO:0000313" key="2">
    <source>
        <dbReference type="Proteomes" id="UP000809621"/>
    </source>
</evidence>
<dbReference type="EMBL" id="JAFEUM010000006">
    <property type="protein sequence ID" value="MBM7037590.1"/>
    <property type="molecule type" value="Genomic_DNA"/>
</dbReference>
<name>A0ABS2HJA1_9VIBR</name>